<dbReference type="AlphaFoldDB" id="A0A6C0HE76"/>
<sequence>MITVKSFLDNLDINDITQVGYDEDDDDQYFWDMLKEHVIKKRIKEENIKETYKLLQQFLPNDIIKYHIKEYSLEPDYEWRLHNLGLKIVNETRKYIKYFDYPPALVNKKCGDITLCGDIKVNDKDYPDEIKEINCKLVILYLTKYGLIPYTRLWYWDFEEDWDYEYQRSKEKEVYDEWDMALHSILNGKILCRHSVRDLKFRLEFNENEFYDVNIRSLYRDKYPYVWFEIPPNEEVRPFKIKLMEDDDVIFTSNKHYV</sequence>
<name>A0A6C0HE76_9ZZZZ</name>
<reference evidence="1" key="1">
    <citation type="journal article" date="2020" name="Nature">
        <title>Giant virus diversity and host interactions through global metagenomics.</title>
        <authorList>
            <person name="Schulz F."/>
            <person name="Roux S."/>
            <person name="Paez-Espino D."/>
            <person name="Jungbluth S."/>
            <person name="Walsh D.A."/>
            <person name="Denef V.J."/>
            <person name="McMahon K.D."/>
            <person name="Konstantinidis K.T."/>
            <person name="Eloe-Fadrosh E.A."/>
            <person name="Kyrpides N.C."/>
            <person name="Woyke T."/>
        </authorList>
    </citation>
    <scope>NUCLEOTIDE SEQUENCE</scope>
    <source>
        <strain evidence="1">GVMAG-M-3300023179-92</strain>
    </source>
</reference>
<proteinExistence type="predicted"/>
<evidence type="ECO:0000313" key="1">
    <source>
        <dbReference type="EMBL" id="QHT78667.1"/>
    </source>
</evidence>
<dbReference type="EMBL" id="MN739935">
    <property type="protein sequence ID" value="QHT78667.1"/>
    <property type="molecule type" value="Genomic_DNA"/>
</dbReference>
<protein>
    <submittedName>
        <fullName evidence="1">Uncharacterized protein</fullName>
    </submittedName>
</protein>
<organism evidence="1">
    <name type="scientific">viral metagenome</name>
    <dbReference type="NCBI Taxonomy" id="1070528"/>
    <lineage>
        <taxon>unclassified sequences</taxon>
        <taxon>metagenomes</taxon>
        <taxon>organismal metagenomes</taxon>
    </lineage>
</organism>
<accession>A0A6C0HE76</accession>